<feature type="compositionally biased region" description="Basic and acidic residues" evidence="1">
    <location>
        <begin position="28"/>
        <end position="39"/>
    </location>
</feature>
<dbReference type="Proteomes" id="UP001152795">
    <property type="component" value="Unassembled WGS sequence"/>
</dbReference>
<dbReference type="Pfam" id="PF15335">
    <property type="entry name" value="CAAP1"/>
    <property type="match status" value="1"/>
</dbReference>
<protein>
    <submittedName>
        <fullName evidence="2">Uncharacterized protein</fullName>
    </submittedName>
</protein>
<comment type="caution">
    <text evidence="2">The sequence shown here is derived from an EMBL/GenBank/DDBJ whole genome shotgun (WGS) entry which is preliminary data.</text>
</comment>
<sequence length="259" mass="29294">MDSCFYTLCTVYTQYLKLFRSKKRKRKHSEDRTSDHDDQQSDSTNNSSAASGDDEGPEAKRKNDKEFVIDIKPLTEYIDDRKELNNELFKILERKQMKKLMPKSVKKLDVDELKSRCLDQLEIISKKRLLRIIEGQEMNSSSSESGHDAANVVSAMEVVQESSVVEASQPAPDTREDESVNIMEELSVGPDQDEIDALIEEPVKNAAPEDIISGQDNPGKAVDSPEDKSAADTESQLLELEFRARALKSLMQARQRHDT</sequence>
<organism evidence="2 3">
    <name type="scientific">Paramuricea clavata</name>
    <name type="common">Red gorgonian</name>
    <name type="synonym">Violescent sea-whip</name>
    <dbReference type="NCBI Taxonomy" id="317549"/>
    <lineage>
        <taxon>Eukaryota</taxon>
        <taxon>Metazoa</taxon>
        <taxon>Cnidaria</taxon>
        <taxon>Anthozoa</taxon>
        <taxon>Octocorallia</taxon>
        <taxon>Malacalcyonacea</taxon>
        <taxon>Plexauridae</taxon>
        <taxon>Paramuricea</taxon>
    </lineage>
</organism>
<evidence type="ECO:0000313" key="2">
    <source>
        <dbReference type="EMBL" id="CAB4040555.1"/>
    </source>
</evidence>
<dbReference type="PANTHER" id="PTHR14740">
    <property type="entry name" value="CASPASE ACTIVITY AND APOPTOSIS INHIBITOR 1"/>
    <property type="match status" value="1"/>
</dbReference>
<name>A0A7D9LYN0_PARCT</name>
<dbReference type="PANTHER" id="PTHR14740:SF3">
    <property type="entry name" value="CASPASE ACTIVITY AND APOPTOSIS INHIBITOR 1"/>
    <property type="match status" value="1"/>
</dbReference>
<dbReference type="AlphaFoldDB" id="A0A7D9LYN0"/>
<accession>A0A7D9LYN0</accession>
<evidence type="ECO:0000313" key="3">
    <source>
        <dbReference type="Proteomes" id="UP001152795"/>
    </source>
</evidence>
<proteinExistence type="predicted"/>
<dbReference type="EMBL" id="CACRXK020026952">
    <property type="protein sequence ID" value="CAB4040555.1"/>
    <property type="molecule type" value="Genomic_DNA"/>
</dbReference>
<dbReference type="OrthoDB" id="10064012at2759"/>
<keyword evidence="3" id="KW-1185">Reference proteome</keyword>
<feature type="region of interest" description="Disordered" evidence="1">
    <location>
        <begin position="200"/>
        <end position="236"/>
    </location>
</feature>
<gene>
    <name evidence="2" type="ORF">PACLA_8A085424</name>
</gene>
<reference evidence="2" key="1">
    <citation type="submission" date="2020-04" db="EMBL/GenBank/DDBJ databases">
        <authorList>
            <person name="Alioto T."/>
            <person name="Alioto T."/>
            <person name="Gomez Garrido J."/>
        </authorList>
    </citation>
    <scope>NUCLEOTIDE SEQUENCE</scope>
    <source>
        <strain evidence="2">A484AB</strain>
    </source>
</reference>
<feature type="compositionally biased region" description="Low complexity" evidence="1">
    <location>
        <begin position="41"/>
        <end position="51"/>
    </location>
</feature>
<dbReference type="InterPro" id="IPR038991">
    <property type="entry name" value="CAAP1"/>
</dbReference>
<dbReference type="GO" id="GO:0042981">
    <property type="term" value="P:regulation of apoptotic process"/>
    <property type="evidence" value="ECO:0007669"/>
    <property type="project" value="InterPro"/>
</dbReference>
<evidence type="ECO:0000256" key="1">
    <source>
        <dbReference type="SAM" id="MobiDB-lite"/>
    </source>
</evidence>
<feature type="region of interest" description="Disordered" evidence="1">
    <location>
        <begin position="22"/>
        <end position="64"/>
    </location>
</feature>